<feature type="coiled-coil region" evidence="1">
    <location>
        <begin position="49"/>
        <end position="76"/>
    </location>
</feature>
<organism evidence="3 4">
    <name type="scientific">Mytilus galloprovincialis</name>
    <name type="common">Mediterranean mussel</name>
    <dbReference type="NCBI Taxonomy" id="29158"/>
    <lineage>
        <taxon>Eukaryota</taxon>
        <taxon>Metazoa</taxon>
        <taxon>Spiralia</taxon>
        <taxon>Lophotrochozoa</taxon>
        <taxon>Mollusca</taxon>
        <taxon>Bivalvia</taxon>
        <taxon>Autobranchia</taxon>
        <taxon>Pteriomorphia</taxon>
        <taxon>Mytilida</taxon>
        <taxon>Mytiloidea</taxon>
        <taxon>Mytilidae</taxon>
        <taxon>Mytilinae</taxon>
        <taxon>Mytilus</taxon>
    </lineage>
</organism>
<dbReference type="PANTHER" id="PTHR24024:SF18">
    <property type="entry name" value="SHORT-CHAIN COLLAGEN C4-LIKE"/>
    <property type="match status" value="1"/>
</dbReference>
<dbReference type="GO" id="GO:0005615">
    <property type="term" value="C:extracellular space"/>
    <property type="evidence" value="ECO:0007669"/>
    <property type="project" value="TreeGrafter"/>
</dbReference>
<keyword evidence="1" id="KW-0175">Coiled coil</keyword>
<feature type="signal peptide" evidence="2">
    <location>
        <begin position="1"/>
        <end position="20"/>
    </location>
</feature>
<gene>
    <name evidence="3" type="ORF">MGAL_10B067678</name>
</gene>
<evidence type="ECO:0000313" key="3">
    <source>
        <dbReference type="EMBL" id="VDI34288.1"/>
    </source>
</evidence>
<evidence type="ECO:0000256" key="2">
    <source>
        <dbReference type="SAM" id="SignalP"/>
    </source>
</evidence>
<keyword evidence="2" id="KW-0732">Signal</keyword>
<evidence type="ECO:0000256" key="1">
    <source>
        <dbReference type="SAM" id="Coils"/>
    </source>
</evidence>
<comment type="caution">
    <text evidence="3">The sequence shown here is derived from an EMBL/GenBank/DDBJ whole genome shotgun (WGS) entry which is preliminary data.</text>
</comment>
<dbReference type="EMBL" id="UYJE01005140">
    <property type="protein sequence ID" value="VDI34288.1"/>
    <property type="molecule type" value="Genomic_DNA"/>
</dbReference>
<dbReference type="AlphaFoldDB" id="A0A8B6EI93"/>
<evidence type="ECO:0000313" key="4">
    <source>
        <dbReference type="Proteomes" id="UP000596742"/>
    </source>
</evidence>
<accession>A0A8B6EI93</accession>
<name>A0A8B6EI93_MYTGA</name>
<dbReference type="PANTHER" id="PTHR24024">
    <property type="entry name" value="PULMONARY SURFACTANT-ASSOCIATED PROTEIN A"/>
    <property type="match status" value="1"/>
</dbReference>
<dbReference type="OrthoDB" id="6086925at2759"/>
<keyword evidence="4" id="KW-1185">Reference proteome</keyword>
<protein>
    <submittedName>
        <fullName evidence="3">Uncharacterized protein</fullName>
    </submittedName>
</protein>
<feature type="chain" id="PRO_5032726297" evidence="2">
    <location>
        <begin position="21"/>
        <end position="310"/>
    </location>
</feature>
<sequence>MKILLILIVVWSFSLQKITSTEISDGSSLDVGQAKRLLLNDPDVVGSRLAELDRANQELNKQMAELKKNMTNTMVQVQTQLSQEKIRNDNLMSTVTQLQSSFDREKAKTVNLEAVTSKISASIQKVSDYGSTYTRWGRKQCSGTDTELVYTGFTAGQSHYDSDRSTRFGGASNLLCLPNNPEMSNKSAAGWSYLYGTEYQQTFFGSGALDEDVPCALCRSKHTYSSVMIPGRKSCYFGWKLEYYGYIASDSYTQKASSFICVDASPEFVQGGKATNKDGRLLYGTGTKCGSLPCPPYDDNFAVLCVVCSK</sequence>
<dbReference type="InterPro" id="IPR051077">
    <property type="entry name" value="Ca-dependent_lectin"/>
</dbReference>
<dbReference type="Proteomes" id="UP000596742">
    <property type="component" value="Unassembled WGS sequence"/>
</dbReference>
<reference evidence="3" key="1">
    <citation type="submission" date="2018-11" db="EMBL/GenBank/DDBJ databases">
        <authorList>
            <person name="Alioto T."/>
            <person name="Alioto T."/>
        </authorList>
    </citation>
    <scope>NUCLEOTIDE SEQUENCE</scope>
</reference>
<proteinExistence type="predicted"/>